<gene>
    <name evidence="8" type="ORF">WKW80_03970</name>
</gene>
<feature type="region of interest" description="Disordered" evidence="5">
    <location>
        <begin position="521"/>
        <end position="542"/>
    </location>
</feature>
<comment type="caution">
    <text evidence="8">The sequence shown here is derived from an EMBL/GenBank/DDBJ whole genome shotgun (WGS) entry which is preliminary data.</text>
</comment>
<keyword evidence="2" id="KW-0436">Ligase</keyword>
<evidence type="ECO:0000259" key="6">
    <source>
        <dbReference type="Pfam" id="PF00501"/>
    </source>
</evidence>
<keyword evidence="9" id="KW-1185">Reference proteome</keyword>
<evidence type="ECO:0000313" key="9">
    <source>
        <dbReference type="Proteomes" id="UP001363010"/>
    </source>
</evidence>
<comment type="similarity">
    <text evidence="1">Belongs to the ATP-dependent AMP-binding enzyme family.</text>
</comment>
<dbReference type="Proteomes" id="UP001363010">
    <property type="component" value="Unassembled WGS sequence"/>
</dbReference>
<keyword evidence="3" id="KW-0547">Nucleotide-binding</keyword>
<dbReference type="InterPro" id="IPR000873">
    <property type="entry name" value="AMP-dep_synth/lig_dom"/>
</dbReference>
<evidence type="ECO:0000256" key="2">
    <source>
        <dbReference type="ARBA" id="ARBA00022598"/>
    </source>
</evidence>
<dbReference type="Gene3D" id="3.30.300.30">
    <property type="match status" value="1"/>
</dbReference>
<evidence type="ECO:0000313" key="8">
    <source>
        <dbReference type="EMBL" id="MEJ8821195.1"/>
    </source>
</evidence>
<dbReference type="EMBL" id="JBBKZV010000002">
    <property type="protein sequence ID" value="MEJ8821195.1"/>
    <property type="molecule type" value="Genomic_DNA"/>
</dbReference>
<reference evidence="8 9" key="1">
    <citation type="submission" date="2024-03" db="EMBL/GenBank/DDBJ databases">
        <title>Novel species of the genus Variovorax.</title>
        <authorList>
            <person name="Liu Q."/>
            <person name="Xin Y.-H."/>
        </authorList>
    </citation>
    <scope>NUCLEOTIDE SEQUENCE [LARGE SCALE GENOMIC DNA]</scope>
    <source>
        <strain evidence="8 9">KACC 18501</strain>
    </source>
</reference>
<dbReference type="PANTHER" id="PTHR43107">
    <property type="entry name" value="LONG-CHAIN FATTY ACID TRANSPORT PROTEIN"/>
    <property type="match status" value="1"/>
</dbReference>
<dbReference type="InterPro" id="IPR025110">
    <property type="entry name" value="AMP-bd_C"/>
</dbReference>
<organism evidence="8 9">
    <name type="scientific">Variovorax humicola</name>
    <dbReference type="NCBI Taxonomy" id="1769758"/>
    <lineage>
        <taxon>Bacteria</taxon>
        <taxon>Pseudomonadati</taxon>
        <taxon>Pseudomonadota</taxon>
        <taxon>Betaproteobacteria</taxon>
        <taxon>Burkholderiales</taxon>
        <taxon>Comamonadaceae</taxon>
        <taxon>Variovorax</taxon>
    </lineage>
</organism>
<evidence type="ECO:0000256" key="5">
    <source>
        <dbReference type="SAM" id="MobiDB-lite"/>
    </source>
</evidence>
<dbReference type="Pfam" id="PF00501">
    <property type="entry name" value="AMP-binding"/>
    <property type="match status" value="1"/>
</dbReference>
<sequence length="542" mass="59502">MPIPEFDLGELPPLQDRHIGSVFERALARHPDKLAVHDTREGLSYRELHDSALQIAGGLSRLNVGRQETVLMMLDNHVDFVRCWMATALTARIEVPVNTAYVGASLSHAINTSGAKAMIVEAQYVERVLAIRGELEELRTLVVRGSSDTVRASRMSVMNFDELRRGAPDVPAEHKASDAIAILYTSGTSGPSKGSINSQAHAYTYAHPSMFGAATEEDVALIVLPLFHMGGQWAGVYNALVAGATAVIVPRFSASTFWETAAHYKASYCFLLGSMVHFLLGQPPGPKDRLHGLRKMLLVPVPQELPHFQERFGIEQVAAAYGSTEAAVVSRAPVGFAEPGKAGWVREEVQAVVVDPEGLPVPQGEVGELWVRPMEPWTMMNGYIAMPEATVAAWQNFWFHTGDAARFAEDGQIVFVDRIKDAIRRRGENISSFEVEQAIGEHPEVEECAVVAVPSEYVEDEVKACVVVRPGALLDPQQLVAFLSTRLPRFCLPRYVEFMPALPKTATAKVKKAELRHQGVTANTWDGQHAQRDPQQEKATSE</sequence>
<dbReference type="InterPro" id="IPR020845">
    <property type="entry name" value="AMP-binding_CS"/>
</dbReference>
<evidence type="ECO:0000256" key="3">
    <source>
        <dbReference type="ARBA" id="ARBA00022741"/>
    </source>
</evidence>
<dbReference type="InterPro" id="IPR045851">
    <property type="entry name" value="AMP-bd_C_sf"/>
</dbReference>
<dbReference type="Gene3D" id="3.40.50.12780">
    <property type="entry name" value="N-terminal domain of ligase-like"/>
    <property type="match status" value="1"/>
</dbReference>
<proteinExistence type="inferred from homology"/>
<keyword evidence="4" id="KW-0067">ATP-binding</keyword>
<dbReference type="PROSITE" id="PS00455">
    <property type="entry name" value="AMP_BINDING"/>
    <property type="match status" value="1"/>
</dbReference>
<feature type="domain" description="AMP-dependent synthetase/ligase" evidence="6">
    <location>
        <begin position="23"/>
        <end position="383"/>
    </location>
</feature>
<evidence type="ECO:0000256" key="1">
    <source>
        <dbReference type="ARBA" id="ARBA00006432"/>
    </source>
</evidence>
<evidence type="ECO:0000256" key="4">
    <source>
        <dbReference type="ARBA" id="ARBA00022840"/>
    </source>
</evidence>
<dbReference type="InterPro" id="IPR042099">
    <property type="entry name" value="ANL_N_sf"/>
</dbReference>
<dbReference type="Pfam" id="PF13193">
    <property type="entry name" value="AMP-binding_C"/>
    <property type="match status" value="1"/>
</dbReference>
<feature type="domain" description="AMP-binding enzyme C-terminal" evidence="7">
    <location>
        <begin position="434"/>
        <end position="509"/>
    </location>
</feature>
<dbReference type="PANTHER" id="PTHR43107:SF15">
    <property type="entry name" value="FATTY ACID TRANSPORT PROTEIN 3, ISOFORM A"/>
    <property type="match status" value="1"/>
</dbReference>
<dbReference type="SUPFAM" id="SSF56801">
    <property type="entry name" value="Acetyl-CoA synthetase-like"/>
    <property type="match status" value="1"/>
</dbReference>
<protein>
    <submittedName>
        <fullName evidence="8">AMP-binding protein</fullName>
    </submittedName>
</protein>
<name>A0ABU8VTT3_9BURK</name>
<evidence type="ECO:0000259" key="7">
    <source>
        <dbReference type="Pfam" id="PF13193"/>
    </source>
</evidence>
<feature type="compositionally biased region" description="Basic and acidic residues" evidence="5">
    <location>
        <begin position="529"/>
        <end position="542"/>
    </location>
</feature>
<accession>A0ABU8VTT3</accession>
<dbReference type="RefSeq" id="WP_340362254.1">
    <property type="nucleotide sequence ID" value="NZ_JBBKZV010000002.1"/>
</dbReference>